<keyword evidence="6 12" id="KW-0809">Transit peptide</keyword>
<comment type="catalytic activity">
    <reaction evidence="11 12">
        <text>citrate = D-threo-isocitrate</text>
        <dbReference type="Rhea" id="RHEA:10336"/>
        <dbReference type="ChEBI" id="CHEBI:15562"/>
        <dbReference type="ChEBI" id="CHEBI:16947"/>
        <dbReference type="EC" id="4.2.1.3"/>
    </reaction>
</comment>
<evidence type="ECO:0000256" key="12">
    <source>
        <dbReference type="RuleBase" id="RU362107"/>
    </source>
</evidence>
<comment type="similarity">
    <text evidence="3 12">Belongs to the aconitase/IPM isomerase family.</text>
</comment>
<dbReference type="EC" id="4.2.1.3" evidence="12"/>
<evidence type="ECO:0000256" key="8">
    <source>
        <dbReference type="ARBA" id="ARBA00023014"/>
    </source>
</evidence>
<dbReference type="InterPro" id="IPR036008">
    <property type="entry name" value="Aconitase_4Fe-4S_dom"/>
</dbReference>
<dbReference type="AlphaFoldDB" id="A0A6B2KY36"/>
<evidence type="ECO:0000256" key="4">
    <source>
        <dbReference type="ARBA" id="ARBA00022532"/>
    </source>
</evidence>
<evidence type="ECO:0000256" key="6">
    <source>
        <dbReference type="ARBA" id="ARBA00022946"/>
    </source>
</evidence>
<evidence type="ECO:0000259" key="13">
    <source>
        <dbReference type="Pfam" id="PF00330"/>
    </source>
</evidence>
<dbReference type="InterPro" id="IPR001030">
    <property type="entry name" value="Acoase/IPM_deHydtase_lsu_aba"/>
</dbReference>
<dbReference type="Pfam" id="PF00330">
    <property type="entry name" value="Aconitase"/>
    <property type="match status" value="1"/>
</dbReference>
<dbReference type="EMBL" id="GIBP01000690">
    <property type="protein sequence ID" value="NDV29659.1"/>
    <property type="molecule type" value="Transcribed_RNA"/>
</dbReference>
<evidence type="ECO:0000259" key="14">
    <source>
        <dbReference type="Pfam" id="PF00694"/>
    </source>
</evidence>
<comment type="subcellular location">
    <subcellularLocation>
        <location evidence="1 12">Mitochondrion</location>
    </subcellularLocation>
</comment>
<dbReference type="Gene3D" id="3.20.19.10">
    <property type="entry name" value="Aconitase, domain 4"/>
    <property type="match status" value="1"/>
</dbReference>
<evidence type="ECO:0000256" key="11">
    <source>
        <dbReference type="ARBA" id="ARBA00023501"/>
    </source>
</evidence>
<dbReference type="PANTHER" id="PTHR43160:SF3">
    <property type="entry name" value="ACONITATE HYDRATASE, MITOCHONDRIAL"/>
    <property type="match status" value="1"/>
</dbReference>
<dbReference type="PROSITE" id="PS00450">
    <property type="entry name" value="ACONITASE_1"/>
    <property type="match status" value="1"/>
</dbReference>
<dbReference type="PROSITE" id="PS01244">
    <property type="entry name" value="ACONITASE_2"/>
    <property type="match status" value="1"/>
</dbReference>
<keyword evidence="10 12" id="KW-0456">Lyase</keyword>
<dbReference type="InterPro" id="IPR018136">
    <property type="entry name" value="Aconitase_4Fe-4S_BS"/>
</dbReference>
<evidence type="ECO:0000256" key="7">
    <source>
        <dbReference type="ARBA" id="ARBA00023004"/>
    </source>
</evidence>
<comment type="pathway">
    <text evidence="2">Carbohydrate metabolism; tricarboxylic acid cycle; isocitrate from oxaloacetate: step 2/2.</text>
</comment>
<dbReference type="Pfam" id="PF00694">
    <property type="entry name" value="Aconitase_C"/>
    <property type="match status" value="1"/>
</dbReference>
<evidence type="ECO:0000256" key="3">
    <source>
        <dbReference type="ARBA" id="ARBA00007185"/>
    </source>
</evidence>
<proteinExistence type="inferred from homology"/>
<dbReference type="Gene3D" id="3.30.499.10">
    <property type="entry name" value="Aconitase, domain 3"/>
    <property type="match status" value="2"/>
</dbReference>
<keyword evidence="9 12" id="KW-0496">Mitochondrion</keyword>
<dbReference type="FunFam" id="3.20.19.10:FF:000002">
    <property type="entry name" value="Aconitate hydratase, mitochondrial"/>
    <property type="match status" value="1"/>
</dbReference>
<reference evidence="15" key="1">
    <citation type="journal article" date="2020" name="J. Eukaryot. Microbiol.">
        <title>De novo Sequencing, Assembly and Annotation of the Transcriptome for the Free-Living Testate Amoeba Arcella intermedia.</title>
        <authorList>
            <person name="Ribeiro G.M."/>
            <person name="Porfirio-Sousa A.L."/>
            <person name="Maurer-Alcala X.X."/>
            <person name="Katz L.A."/>
            <person name="Lahr D.J.G."/>
        </authorList>
    </citation>
    <scope>NUCLEOTIDE SEQUENCE</scope>
</reference>
<dbReference type="SUPFAM" id="SSF52016">
    <property type="entry name" value="LeuD/IlvD-like"/>
    <property type="match status" value="1"/>
</dbReference>
<dbReference type="Gene3D" id="3.40.1060.10">
    <property type="entry name" value="Aconitase, Domain 2"/>
    <property type="match status" value="1"/>
</dbReference>
<dbReference type="InterPro" id="IPR050926">
    <property type="entry name" value="Aconitase/IPM_isomerase"/>
</dbReference>
<dbReference type="InterPro" id="IPR015931">
    <property type="entry name" value="Acnase/IPM_dHydase_lsu_aba_1/3"/>
</dbReference>
<dbReference type="InterPro" id="IPR015932">
    <property type="entry name" value="Aconitase_dom2"/>
</dbReference>
<dbReference type="PRINTS" id="PR00415">
    <property type="entry name" value="ACONITASE"/>
</dbReference>
<dbReference type="FunFam" id="3.40.1060.10:FF:000001">
    <property type="entry name" value="Aconitate hydratase, mitochondrial"/>
    <property type="match status" value="1"/>
</dbReference>
<dbReference type="NCBIfam" id="NF005558">
    <property type="entry name" value="PRK07229.1"/>
    <property type="match status" value="1"/>
</dbReference>
<dbReference type="InterPro" id="IPR015928">
    <property type="entry name" value="Aconitase/3IPM_dehydase_swvl"/>
</dbReference>
<dbReference type="GO" id="GO:0051539">
    <property type="term" value="F:4 iron, 4 sulfur cluster binding"/>
    <property type="evidence" value="ECO:0007669"/>
    <property type="project" value="UniProtKB-UniRule"/>
</dbReference>
<dbReference type="GO" id="GO:0046872">
    <property type="term" value="F:metal ion binding"/>
    <property type="evidence" value="ECO:0007669"/>
    <property type="project" value="UniProtKB-UniRule"/>
</dbReference>
<evidence type="ECO:0000256" key="9">
    <source>
        <dbReference type="ARBA" id="ARBA00023128"/>
    </source>
</evidence>
<dbReference type="InterPro" id="IPR006248">
    <property type="entry name" value="Aconitase_mito-like"/>
</dbReference>
<dbReference type="GO" id="GO:0005739">
    <property type="term" value="C:mitochondrion"/>
    <property type="evidence" value="ECO:0007669"/>
    <property type="project" value="UniProtKB-SubCell"/>
</dbReference>
<keyword evidence="4" id="KW-0816">Tricarboxylic acid cycle</keyword>
<dbReference type="PANTHER" id="PTHR43160">
    <property type="entry name" value="ACONITATE HYDRATASE B"/>
    <property type="match status" value="1"/>
</dbReference>
<dbReference type="SUPFAM" id="SSF53732">
    <property type="entry name" value="Aconitase iron-sulfur domain"/>
    <property type="match status" value="1"/>
</dbReference>
<evidence type="ECO:0000256" key="10">
    <source>
        <dbReference type="ARBA" id="ARBA00023239"/>
    </source>
</evidence>
<dbReference type="FunFam" id="3.30.499.10:FF:000004">
    <property type="entry name" value="Aconitate hydratase, mitochondrial"/>
    <property type="match status" value="1"/>
</dbReference>
<keyword evidence="7 12" id="KW-0408">Iron</keyword>
<organism evidence="15">
    <name type="scientific">Arcella intermedia</name>
    <dbReference type="NCBI Taxonomy" id="1963864"/>
    <lineage>
        <taxon>Eukaryota</taxon>
        <taxon>Amoebozoa</taxon>
        <taxon>Tubulinea</taxon>
        <taxon>Elardia</taxon>
        <taxon>Arcellinida</taxon>
        <taxon>Sphaerothecina</taxon>
        <taxon>Arcellidae</taxon>
        <taxon>Arcella</taxon>
    </lineage>
</organism>
<evidence type="ECO:0000256" key="5">
    <source>
        <dbReference type="ARBA" id="ARBA00022723"/>
    </source>
</evidence>
<dbReference type="NCBIfam" id="TIGR01340">
    <property type="entry name" value="aconitase_mito"/>
    <property type="match status" value="1"/>
</dbReference>
<keyword evidence="5 12" id="KW-0479">Metal-binding</keyword>
<dbReference type="FunFam" id="3.30.499.10:FF:000003">
    <property type="entry name" value="Aconitate hydratase, mitochondrial"/>
    <property type="match status" value="1"/>
</dbReference>
<dbReference type="InterPro" id="IPR000573">
    <property type="entry name" value="AconitaseA/IPMdHydase_ssu_swvl"/>
</dbReference>
<accession>A0A6B2KY36</accession>
<dbReference type="GO" id="GO:0003994">
    <property type="term" value="F:aconitate hydratase activity"/>
    <property type="evidence" value="ECO:0007669"/>
    <property type="project" value="UniProtKB-EC"/>
</dbReference>
<evidence type="ECO:0000256" key="2">
    <source>
        <dbReference type="ARBA" id="ARBA00004717"/>
    </source>
</evidence>
<evidence type="ECO:0000313" key="15">
    <source>
        <dbReference type="EMBL" id="NDV29659.1"/>
    </source>
</evidence>
<evidence type="ECO:0000256" key="1">
    <source>
        <dbReference type="ARBA" id="ARBA00004173"/>
    </source>
</evidence>
<sequence length="778" mass="85155">MDKGYPLDNVYNKISQNLKVVRKHNERPLTLAEKLFYGHQVDPALSITRGKTFLNLKPDRVAMQDASAPLAVLQFISSGLQKTAVPSSIHCDHLIVGSKEGAKVDLEKATDENRELFQFLASSGEKYGIGVWKPGAGIIHQIVLENYAFPGGLIIGTDSHTPNAGGVAMAAVGVGGADAVDAMAGIPWELKAPKIIGIKLNGKLNPWVSAKDVILKVASLLTVKGGTGYVLEYFGPGIDSLSCTGMATICNMGAEVGATTSMFPFNSSIHEYLSATGRSDIATMAAKFQDNLTADKDCVYDKEIEIDLSTLEPLLNGPYTPDAPNTLENIAGLAQKNKWPIDISACLIGSCTNSSYEDMSRAASIAKQALEKGVKAKTDFIVTPGSEQIFATMKRDGLIKIFEDIGATVLSNACGPCIGMWNRSDMKPNESNTIVNSYNRNFKARNDGNPNTHAFVASPEIVTALALSGKLNFNPLKDSLRDVNNKPFKLSPPSGDKLPKQGFEECDLMYQPPSPHPESVKLNIDPSSRRLQLLEPFEKWNGKDFLNLPILIKCKGKCTTDHISAAGAWLKYRGHLDILSNNLYIGAINSENDQANSVRNQLTGKFGTPPEVARYYKAQKLKWCVIGEHNFGEGSARESAAVSPRYLGAAAIIAKSFARIHETNLKKQGVLALTFSNEEDYDLIKPHSRISLINLKDFKEGRPITAIIATDNETERIHLNHSWNSKQIEWFKAGSALNLIKAQAQAQNQCSLFQVLQRQTRWGMILGWDRLENQLLHW</sequence>
<keyword evidence="8 12" id="KW-0411">Iron-sulfur</keyword>
<comment type="cofactor">
    <cofactor evidence="12">
        <name>[4Fe-4S] cluster</name>
        <dbReference type="ChEBI" id="CHEBI:49883"/>
    </cofactor>
    <text evidence="12">Binds 1 [4Fe-4S] cluster per subunit.</text>
</comment>
<protein>
    <recommendedName>
        <fullName evidence="12">Aconitate hydratase, mitochondrial</fullName>
        <shortName evidence="12">Aconitase</shortName>
        <ecNumber evidence="12">4.2.1.3</ecNumber>
    </recommendedName>
</protein>
<feature type="domain" description="Aconitase/3-isopropylmalate dehydratase large subunit alpha/beta/alpha" evidence="13">
    <location>
        <begin position="34"/>
        <end position="469"/>
    </location>
</feature>
<name>A0A6B2KY36_9EUKA</name>
<feature type="domain" description="Aconitase A/isopropylmalate dehydratase small subunit swivel" evidence="14">
    <location>
        <begin position="549"/>
        <end position="678"/>
    </location>
</feature>
<dbReference type="GO" id="GO:0006099">
    <property type="term" value="P:tricarboxylic acid cycle"/>
    <property type="evidence" value="ECO:0007669"/>
    <property type="project" value="UniProtKB-KW"/>
</dbReference>
<dbReference type="GO" id="GO:0005829">
    <property type="term" value="C:cytosol"/>
    <property type="evidence" value="ECO:0007669"/>
    <property type="project" value="TreeGrafter"/>
</dbReference>